<evidence type="ECO:0000313" key="1">
    <source>
        <dbReference type="EMBL" id="KGE87030.1"/>
    </source>
</evidence>
<comment type="caution">
    <text evidence="1">The sequence shown here is derived from an EMBL/GenBank/DDBJ whole genome shotgun (WGS) entry which is preliminary data.</text>
</comment>
<accession>A0A098S4G3</accession>
<evidence type="ECO:0000313" key="2">
    <source>
        <dbReference type="Proteomes" id="UP000029736"/>
    </source>
</evidence>
<dbReference type="EMBL" id="JPOS01000039">
    <property type="protein sequence ID" value="KGE87030.1"/>
    <property type="molecule type" value="Genomic_DNA"/>
</dbReference>
<keyword evidence="2" id="KW-1185">Reference proteome</keyword>
<proteinExistence type="predicted"/>
<protein>
    <submittedName>
        <fullName evidence="1">Uncharacterized protein</fullName>
    </submittedName>
</protein>
<organism evidence="1 2">
    <name type="scientific">Phaeodactylibacter xiamenensis</name>
    <dbReference type="NCBI Taxonomy" id="1524460"/>
    <lineage>
        <taxon>Bacteria</taxon>
        <taxon>Pseudomonadati</taxon>
        <taxon>Bacteroidota</taxon>
        <taxon>Saprospiria</taxon>
        <taxon>Saprospirales</taxon>
        <taxon>Haliscomenobacteraceae</taxon>
        <taxon>Phaeodactylibacter</taxon>
    </lineage>
</organism>
<reference evidence="1 2" key="1">
    <citation type="journal article" date="2014" name="Int. J. Syst. Evol. Microbiol.">
        <title>Phaeodactylibacter xiamenensis gen. nov., sp. nov., a member of the family Saprospiraceae isolated from the marine alga Phaeodactylum tricornutum.</title>
        <authorList>
            <person name="Chen Z.Jr."/>
            <person name="Lei X."/>
            <person name="Lai Q."/>
            <person name="Li Y."/>
            <person name="Zhang B."/>
            <person name="Zhang J."/>
            <person name="Zhang H."/>
            <person name="Yang L."/>
            <person name="Zheng W."/>
            <person name="Tian Y."/>
            <person name="Yu Z."/>
            <person name="Xu H.Jr."/>
            <person name="Zheng T."/>
        </authorList>
    </citation>
    <scope>NUCLEOTIDE SEQUENCE [LARGE SCALE GENOMIC DNA]</scope>
    <source>
        <strain evidence="1 2">KD52</strain>
    </source>
</reference>
<dbReference type="Proteomes" id="UP000029736">
    <property type="component" value="Unassembled WGS sequence"/>
</dbReference>
<dbReference type="AlphaFoldDB" id="A0A098S4G3"/>
<gene>
    <name evidence="1" type="ORF">IX84_18595</name>
</gene>
<sequence>MTAVFLNGMIDPPDLYSDAVAEDLSYNEMESVLEVFVERVLQYEDFFKEYDDDDAGKSLLKKYTSLDVLLFSDSLTMAFPDQCTSNQWALLRVQPPKDIWQTPPTPPPDFPA</sequence>
<name>A0A098S4G3_9BACT</name>